<dbReference type="InterPro" id="IPR016160">
    <property type="entry name" value="Ald_DH_CS_CYS"/>
</dbReference>
<dbReference type="Gene3D" id="3.40.605.10">
    <property type="entry name" value="Aldehyde Dehydrogenase, Chain A, domain 1"/>
    <property type="match status" value="1"/>
</dbReference>
<comment type="pathway">
    <text evidence="1">Amino-acid degradation; 4-aminobutanoate degradation.</text>
</comment>
<dbReference type="EMBL" id="JAFJYH010000603">
    <property type="protein sequence ID" value="KAG4410733.1"/>
    <property type="molecule type" value="Genomic_DNA"/>
</dbReference>
<dbReference type="GO" id="GO:0009450">
    <property type="term" value="P:gamma-aminobutyric acid catabolic process"/>
    <property type="evidence" value="ECO:0007669"/>
    <property type="project" value="TreeGrafter"/>
</dbReference>
<dbReference type="AlphaFoldDB" id="A0A8H7T1T8"/>
<dbReference type="InterPro" id="IPR016163">
    <property type="entry name" value="Ald_DH_C"/>
</dbReference>
<dbReference type="FunFam" id="3.40.605.10:FF:000063">
    <property type="entry name" value="Succinate-semialdehyde dehydrogenase, mitochondrial"/>
    <property type="match status" value="1"/>
</dbReference>
<accession>A0A8H7T1T8</accession>
<organism evidence="10 11">
    <name type="scientific">Cadophora malorum</name>
    <dbReference type="NCBI Taxonomy" id="108018"/>
    <lineage>
        <taxon>Eukaryota</taxon>
        <taxon>Fungi</taxon>
        <taxon>Dikarya</taxon>
        <taxon>Ascomycota</taxon>
        <taxon>Pezizomycotina</taxon>
        <taxon>Leotiomycetes</taxon>
        <taxon>Helotiales</taxon>
        <taxon>Ploettnerulaceae</taxon>
        <taxon>Cadophora</taxon>
    </lineage>
</organism>
<comment type="caution">
    <text evidence="10">The sequence shown here is derived from an EMBL/GenBank/DDBJ whole genome shotgun (WGS) entry which is preliminary data.</text>
</comment>
<dbReference type="Pfam" id="PF00171">
    <property type="entry name" value="Aldedh"/>
    <property type="match status" value="1"/>
</dbReference>
<dbReference type="CDD" id="cd07103">
    <property type="entry name" value="ALDH_F5_SSADH_GabD"/>
    <property type="match status" value="1"/>
</dbReference>
<dbReference type="PANTHER" id="PTHR43353:SF5">
    <property type="entry name" value="SUCCINATE-SEMIALDEHYDE DEHYDROGENASE, MITOCHONDRIAL"/>
    <property type="match status" value="1"/>
</dbReference>
<evidence type="ECO:0000256" key="3">
    <source>
        <dbReference type="ARBA" id="ARBA00013051"/>
    </source>
</evidence>
<evidence type="ECO:0000259" key="9">
    <source>
        <dbReference type="Pfam" id="PF00171"/>
    </source>
</evidence>
<dbReference type="PROSITE" id="PS00687">
    <property type="entry name" value="ALDEHYDE_DEHYDR_GLU"/>
    <property type="match status" value="1"/>
</dbReference>
<evidence type="ECO:0000256" key="2">
    <source>
        <dbReference type="ARBA" id="ARBA00009986"/>
    </source>
</evidence>
<dbReference type="Gene3D" id="3.40.309.10">
    <property type="entry name" value="Aldehyde Dehydrogenase, Chain A, domain 2"/>
    <property type="match status" value="1"/>
</dbReference>
<dbReference type="SUPFAM" id="SSF53720">
    <property type="entry name" value="ALDH-like"/>
    <property type="match status" value="1"/>
</dbReference>
<dbReference type="InterPro" id="IPR015590">
    <property type="entry name" value="Aldehyde_DH_dom"/>
</dbReference>
<keyword evidence="5 8" id="KW-0560">Oxidoreductase</keyword>
<evidence type="ECO:0000256" key="4">
    <source>
        <dbReference type="ARBA" id="ARBA00019842"/>
    </source>
</evidence>
<dbReference type="InterPro" id="IPR016162">
    <property type="entry name" value="Ald_DH_N"/>
</dbReference>
<protein>
    <recommendedName>
        <fullName evidence="4">Succinate-semialdehyde dehydrogenase, mitochondrial</fullName>
        <ecNumber evidence="3">1.2.1.24</ecNumber>
    </recommendedName>
    <alternativeName>
        <fullName evidence="6">NAD(+)-dependent succinic semialdehyde dehydrogenase</fullName>
    </alternativeName>
</protein>
<evidence type="ECO:0000256" key="6">
    <source>
        <dbReference type="ARBA" id="ARBA00030806"/>
    </source>
</evidence>
<evidence type="ECO:0000313" key="11">
    <source>
        <dbReference type="Proteomes" id="UP000664132"/>
    </source>
</evidence>
<dbReference type="InterPro" id="IPR050740">
    <property type="entry name" value="Aldehyde_DH_Superfamily"/>
</dbReference>
<dbReference type="EC" id="1.2.1.24" evidence="3"/>
<comment type="similarity">
    <text evidence="2 8">Belongs to the aldehyde dehydrogenase family.</text>
</comment>
<gene>
    <name evidence="10" type="ORF">IFR04_016132</name>
</gene>
<proteinExistence type="inferred from homology"/>
<dbReference type="OrthoDB" id="310895at2759"/>
<dbReference type="GO" id="GO:0004777">
    <property type="term" value="F:succinate-semialdehyde dehydrogenase (NAD+) activity"/>
    <property type="evidence" value="ECO:0007669"/>
    <property type="project" value="UniProtKB-EC"/>
</dbReference>
<feature type="active site" evidence="7">
    <location>
        <position position="201"/>
    </location>
</feature>
<evidence type="ECO:0000313" key="10">
    <source>
        <dbReference type="EMBL" id="KAG4410733.1"/>
    </source>
</evidence>
<dbReference type="PROSITE" id="PS00070">
    <property type="entry name" value="ALDEHYDE_DEHYDR_CYS"/>
    <property type="match status" value="1"/>
</dbReference>
<dbReference type="FunFam" id="3.40.309.10:FF:000004">
    <property type="entry name" value="Succinate-semialdehyde dehydrogenase I"/>
    <property type="match status" value="1"/>
</dbReference>
<dbReference type="InterPro" id="IPR029510">
    <property type="entry name" value="Ald_DH_CS_GLU"/>
</dbReference>
<dbReference type="InterPro" id="IPR016161">
    <property type="entry name" value="Ald_DH/histidinol_DH"/>
</dbReference>
<name>A0A8H7T1T8_9HELO</name>
<dbReference type="Proteomes" id="UP000664132">
    <property type="component" value="Unassembled WGS sequence"/>
</dbReference>
<keyword evidence="11" id="KW-1185">Reference proteome</keyword>
<evidence type="ECO:0000256" key="5">
    <source>
        <dbReference type="ARBA" id="ARBA00023002"/>
    </source>
</evidence>
<reference evidence="10" key="1">
    <citation type="submission" date="2021-02" db="EMBL/GenBank/DDBJ databases">
        <title>Genome sequence Cadophora malorum strain M34.</title>
        <authorList>
            <person name="Stefanovic E."/>
            <person name="Vu D."/>
            <person name="Scully C."/>
            <person name="Dijksterhuis J."/>
            <person name="Roader J."/>
            <person name="Houbraken J."/>
        </authorList>
    </citation>
    <scope>NUCLEOTIDE SEQUENCE</scope>
    <source>
        <strain evidence="10">M34</strain>
    </source>
</reference>
<feature type="domain" description="Aldehyde dehydrogenase" evidence="9">
    <location>
        <begin position="2"/>
        <end position="428"/>
    </location>
</feature>
<dbReference type="PANTHER" id="PTHR43353">
    <property type="entry name" value="SUCCINATE-SEMIALDEHYDE DEHYDROGENASE, MITOCHONDRIAL"/>
    <property type="match status" value="1"/>
</dbReference>
<sequence>MAFQSYKLLTHRQRKALLRQWTTLIRCNRDDLAAICTLELGKPITESYTTVDYGISFLDWFDGEIERLYGDTIPAAKANVRIFTTREPQGVVAAITPWNSPIAMICRKVGAAIAAGNTVVLKPAPETPMCAIAIAKLFERVKGFPPGSLNIVIGDAKASAEMGDELCHNRLVRHLSFTGSTGVGKFLNSECGKSLKRTSMELGGNAPFIVFEDANIEKAVDGLIASKFRSSGQTCVCANRAFVHRSIINEFARVLKTRTNALFNYGSVWDPAVNFGPLYCAKGVEKVVRHLDDAVSKGAKVVEGGFVNKDLGPNFYVPTILIGAKLPETLLSSTEEAFGPIIHLNPFDTDEEVIELANTEESGLASYFYTESISRLWKVSEALSTGMVGVRVGLVSACEQPFGGIKESGLGREGGRFGVEDYTNIKSITVGL</sequence>
<evidence type="ECO:0000256" key="7">
    <source>
        <dbReference type="PROSITE-ProRule" id="PRU10007"/>
    </source>
</evidence>
<evidence type="ECO:0000256" key="1">
    <source>
        <dbReference type="ARBA" id="ARBA00005176"/>
    </source>
</evidence>
<evidence type="ECO:0000256" key="8">
    <source>
        <dbReference type="RuleBase" id="RU003345"/>
    </source>
</evidence>